<dbReference type="InterPro" id="IPR003715">
    <property type="entry name" value="Poly_export_N"/>
</dbReference>
<reference evidence="18 19" key="1">
    <citation type="submission" date="2020-04" db="EMBL/GenBank/DDBJ databases">
        <title>Draft Whole-Genome sequence of Marichromatium bheemlicum DSM 18632, type strain.</title>
        <authorList>
            <person name="Kyndt J.A."/>
            <person name="Meyer T.E."/>
        </authorList>
    </citation>
    <scope>NUCLEOTIDE SEQUENCE [LARGE SCALE GENOMIC DNA]</scope>
    <source>
        <strain evidence="18 19">DSM 18632</strain>
    </source>
</reference>
<keyword evidence="10" id="KW-0626">Porin</keyword>
<keyword evidence="7" id="KW-0732">Signal</keyword>
<keyword evidence="9" id="KW-0406">Ion transport</keyword>
<feature type="domain" description="Soluble ligand binding" evidence="16">
    <location>
        <begin position="843"/>
        <end position="892"/>
    </location>
</feature>
<evidence type="ECO:0000256" key="6">
    <source>
        <dbReference type="ARBA" id="ARBA00022692"/>
    </source>
</evidence>
<feature type="domain" description="Soluble ligand binding" evidence="16">
    <location>
        <begin position="610"/>
        <end position="646"/>
    </location>
</feature>
<evidence type="ECO:0000256" key="11">
    <source>
        <dbReference type="ARBA" id="ARBA00023136"/>
    </source>
</evidence>
<evidence type="ECO:0000313" key="18">
    <source>
        <dbReference type="EMBL" id="NKN33586.1"/>
    </source>
</evidence>
<dbReference type="PANTHER" id="PTHR33619">
    <property type="entry name" value="POLYSACCHARIDE EXPORT PROTEIN GFCE-RELATED"/>
    <property type="match status" value="1"/>
</dbReference>
<dbReference type="Pfam" id="PF10531">
    <property type="entry name" value="SLBB"/>
    <property type="match status" value="5"/>
</dbReference>
<comment type="subcellular location">
    <subcellularLocation>
        <location evidence="1">Cell outer membrane</location>
        <topology evidence="1">Multi-pass membrane protein</topology>
    </subcellularLocation>
</comment>
<dbReference type="EMBL" id="JAAXKX010000013">
    <property type="protein sequence ID" value="NKN33586.1"/>
    <property type="molecule type" value="Genomic_DNA"/>
</dbReference>
<evidence type="ECO:0000313" key="19">
    <source>
        <dbReference type="Proteomes" id="UP000740754"/>
    </source>
</evidence>
<keyword evidence="13" id="KW-0998">Cell outer membrane</keyword>
<keyword evidence="4" id="KW-1134">Transmembrane beta strand</keyword>
<feature type="domain" description="SLBB" evidence="17">
    <location>
        <begin position="216"/>
        <end position="293"/>
    </location>
</feature>
<keyword evidence="6" id="KW-0812">Transmembrane</keyword>
<dbReference type="PANTHER" id="PTHR33619:SF3">
    <property type="entry name" value="POLYSACCHARIDE EXPORT PROTEIN GFCE-RELATED"/>
    <property type="match status" value="1"/>
</dbReference>
<protein>
    <submittedName>
        <fullName evidence="18">Polysialic acid transporter</fullName>
    </submittedName>
</protein>
<evidence type="ECO:0000256" key="4">
    <source>
        <dbReference type="ARBA" id="ARBA00022452"/>
    </source>
</evidence>
<keyword evidence="12" id="KW-0564">Palmitate</keyword>
<evidence type="ECO:0000256" key="2">
    <source>
        <dbReference type="ARBA" id="ARBA00009450"/>
    </source>
</evidence>
<evidence type="ECO:0000259" key="16">
    <source>
        <dbReference type="Pfam" id="PF10531"/>
    </source>
</evidence>
<dbReference type="InterPro" id="IPR049712">
    <property type="entry name" value="Poly_export"/>
</dbReference>
<evidence type="ECO:0000259" key="15">
    <source>
        <dbReference type="Pfam" id="PF02563"/>
    </source>
</evidence>
<keyword evidence="14" id="KW-0449">Lipoprotein</keyword>
<keyword evidence="19" id="KW-1185">Reference proteome</keyword>
<keyword evidence="8" id="KW-0625">Polysaccharide transport</keyword>
<feature type="domain" description="Soluble ligand binding" evidence="16">
    <location>
        <begin position="705"/>
        <end position="740"/>
    </location>
</feature>
<proteinExistence type="inferred from homology"/>
<evidence type="ECO:0000256" key="1">
    <source>
        <dbReference type="ARBA" id="ARBA00004571"/>
    </source>
</evidence>
<keyword evidence="3" id="KW-0813">Transport</keyword>
<evidence type="ECO:0000256" key="9">
    <source>
        <dbReference type="ARBA" id="ARBA00023065"/>
    </source>
</evidence>
<sequence length="953" mass="104708">MQPLISTRLARALRLGPMLLLLGALSGLAQGQLLPILESLDEQQVVERMQAAPDGDDEPLEQPVIPTMIPVESPLQQPIPEEPASAIEERAAEKLDEVSLEEKIQKQILQSELKQFGYDLFDQTPTTFAPVTDLPVPNDYVIGPGDTLVVQVYGKINVEYSLVVTRDGRLLVPELGPIQVGGLHFDEVRDLLRARFEQQIVGAKAVTTMGALRTIQVLVVGEVVKPGNYSVSGLSTLLNTLITSGGVKRTGTLRRIELKRDGQVSATLDLYDVLLGGDTSGDVQLQHRDVIFVPPIGPTVGVAGEVQRPAIYELRCPRRVEELLELAGGLLPTASLADAQIERIQDGDRYTLVDAPLDEASGRATLTRPGDTLRIFPVTPSMDGVVLLSGHVLRPGGFQHRPGMRVSSLLTSPRILRPNADVSYGLLRRESPQTRRIQIGYLDIASILRRPGERADLVLQPRDEVIVFDLAVPRSQRVANLVRDLRTQAEPGRYPPMVVDVRGQVRATGTFPLAAEARLLDVIGFAGGVSEEADRRYGLVARKHYTGGRLQFLSFSLDRAHAAPRGSENLLIYPEDTIYVFDRQGERSAIIADDMDLLVQQTPYGEASPVIYVRGEVRHPGRYPLEPGMRVADLLRAAGGLSEEAYGLSAELTSFELLQGEYRAVQHRQIDLAEVALDDESGRILEPHDELVLHRKPNWLGRASVTLAGEIRFPGEYPITRGETLCQVIKRAGGLTEGAYPFGAVFIRERVRKQQQEALDRIQNNLDDLLVNLSLSFGVKNDEKTPAGERKQELIKVIKQLKQQEAIGRMVIDLDRAMSCSGEANIQLQDGDKLTVTGMQEEVTVVGEVYHPTSHLYRKGLSSADYVDLSGGTTVLARRDHVFVMQANGEIVSVRGGDWTHRAGRVSVTPGATIYVPLNVDRMNKLEAAQSWTQILYHLGITAASLNTVGLFD</sequence>
<feature type="domain" description="Soluble ligand binding" evidence="16">
    <location>
        <begin position="300"/>
        <end position="349"/>
    </location>
</feature>
<dbReference type="InterPro" id="IPR019554">
    <property type="entry name" value="Soluble_ligand-bd"/>
</dbReference>
<evidence type="ECO:0000259" key="17">
    <source>
        <dbReference type="Pfam" id="PF22461"/>
    </source>
</evidence>
<evidence type="ECO:0000256" key="10">
    <source>
        <dbReference type="ARBA" id="ARBA00023114"/>
    </source>
</evidence>
<evidence type="ECO:0000256" key="13">
    <source>
        <dbReference type="ARBA" id="ARBA00023237"/>
    </source>
</evidence>
<comment type="similarity">
    <text evidence="2">Belongs to the BexD/CtrA/VexA family.</text>
</comment>
<dbReference type="InterPro" id="IPR054765">
    <property type="entry name" value="SLBB_dom"/>
</dbReference>
<keyword evidence="11" id="KW-0472">Membrane</keyword>
<evidence type="ECO:0000256" key="5">
    <source>
        <dbReference type="ARBA" id="ARBA00022597"/>
    </source>
</evidence>
<dbReference type="Pfam" id="PF22461">
    <property type="entry name" value="SLBB_2"/>
    <property type="match status" value="1"/>
</dbReference>
<evidence type="ECO:0000256" key="14">
    <source>
        <dbReference type="ARBA" id="ARBA00023288"/>
    </source>
</evidence>
<evidence type="ECO:0000256" key="7">
    <source>
        <dbReference type="ARBA" id="ARBA00022729"/>
    </source>
</evidence>
<evidence type="ECO:0000256" key="8">
    <source>
        <dbReference type="ARBA" id="ARBA00023047"/>
    </source>
</evidence>
<dbReference type="RefSeq" id="WP_168669281.1">
    <property type="nucleotide sequence ID" value="NZ_JAAXKX010000013.1"/>
</dbReference>
<feature type="domain" description="Soluble ligand binding" evidence="16">
    <location>
        <begin position="498"/>
        <end position="543"/>
    </location>
</feature>
<gene>
    <name evidence="18" type="ORF">HF203_10165</name>
</gene>
<comment type="caution">
    <text evidence="18">The sequence shown here is derived from an EMBL/GenBank/DDBJ whole genome shotgun (WGS) entry which is preliminary data.</text>
</comment>
<organism evidence="18 19">
    <name type="scientific">Marichromatium bheemlicum</name>
    <dbReference type="NCBI Taxonomy" id="365339"/>
    <lineage>
        <taxon>Bacteria</taxon>
        <taxon>Pseudomonadati</taxon>
        <taxon>Pseudomonadota</taxon>
        <taxon>Gammaproteobacteria</taxon>
        <taxon>Chromatiales</taxon>
        <taxon>Chromatiaceae</taxon>
        <taxon>Marichromatium</taxon>
    </lineage>
</organism>
<dbReference type="Pfam" id="PF02563">
    <property type="entry name" value="Poly_export"/>
    <property type="match status" value="1"/>
</dbReference>
<evidence type="ECO:0000256" key="3">
    <source>
        <dbReference type="ARBA" id="ARBA00022448"/>
    </source>
</evidence>
<evidence type="ECO:0000256" key="12">
    <source>
        <dbReference type="ARBA" id="ARBA00023139"/>
    </source>
</evidence>
<dbReference type="Proteomes" id="UP000740754">
    <property type="component" value="Unassembled WGS sequence"/>
</dbReference>
<name>A0ABX1I8S3_9GAMM</name>
<keyword evidence="5" id="KW-0762">Sugar transport</keyword>
<accession>A0ABX1I8S3</accession>
<feature type="domain" description="Polysaccharide export protein N-terminal" evidence="15">
    <location>
        <begin position="135"/>
        <end position="198"/>
    </location>
</feature>
<dbReference type="Gene3D" id="3.10.560.10">
    <property type="entry name" value="Outer membrane lipoprotein wza domain like"/>
    <property type="match status" value="7"/>
</dbReference>